<dbReference type="Gene3D" id="3.30.565.10">
    <property type="entry name" value="Histidine kinase-like ATPase, C-terminal domain"/>
    <property type="match status" value="1"/>
</dbReference>
<dbReference type="Proteomes" id="UP001523216">
    <property type="component" value="Unassembled WGS sequence"/>
</dbReference>
<keyword evidence="4" id="KW-0808">Transferase</keyword>
<comment type="catalytic activity">
    <reaction evidence="1">
        <text>ATP + protein L-histidine = ADP + protein N-phospho-L-histidine.</text>
        <dbReference type="EC" id="2.7.13.3"/>
    </reaction>
</comment>
<keyword evidence="8" id="KW-0902">Two-component regulatory system</keyword>
<comment type="caution">
    <text evidence="11">The sequence shown here is derived from an EMBL/GenBank/DDBJ whole genome shotgun (WGS) entry which is preliminary data.</text>
</comment>
<reference evidence="11 12" key="1">
    <citation type="submission" date="2022-06" db="EMBL/GenBank/DDBJ databases">
        <title>Actinoplanes abujensis sp. nov., isolated from Nigerian arid soil.</title>
        <authorList>
            <person name="Ding P."/>
        </authorList>
    </citation>
    <scope>NUCLEOTIDE SEQUENCE [LARGE SCALE GENOMIC DNA]</scope>
    <source>
        <strain evidence="12">TRM88002</strain>
    </source>
</reference>
<evidence type="ECO:0000256" key="9">
    <source>
        <dbReference type="SAM" id="Phobius"/>
    </source>
</evidence>
<evidence type="ECO:0000313" key="11">
    <source>
        <dbReference type="EMBL" id="MCM4078498.1"/>
    </source>
</evidence>
<feature type="transmembrane region" description="Helical" evidence="9">
    <location>
        <begin position="58"/>
        <end position="84"/>
    </location>
</feature>
<feature type="transmembrane region" description="Helical" evidence="9">
    <location>
        <begin position="32"/>
        <end position="51"/>
    </location>
</feature>
<keyword evidence="9" id="KW-0472">Membrane</keyword>
<protein>
    <recommendedName>
        <fullName evidence="2">histidine kinase</fullName>
        <ecNumber evidence="2">2.7.13.3</ecNumber>
    </recommendedName>
</protein>
<evidence type="ECO:0000259" key="10">
    <source>
        <dbReference type="Pfam" id="PF07730"/>
    </source>
</evidence>
<dbReference type="InterPro" id="IPR036890">
    <property type="entry name" value="HATPase_C_sf"/>
</dbReference>
<keyword evidence="7" id="KW-0067">ATP-binding</keyword>
<dbReference type="CDD" id="cd16917">
    <property type="entry name" value="HATPase_UhpB-NarQ-NarX-like"/>
    <property type="match status" value="1"/>
</dbReference>
<dbReference type="RefSeq" id="WP_251798330.1">
    <property type="nucleotide sequence ID" value="NZ_JAMQOL010000015.1"/>
</dbReference>
<dbReference type="PANTHER" id="PTHR24421">
    <property type="entry name" value="NITRATE/NITRITE SENSOR PROTEIN NARX-RELATED"/>
    <property type="match status" value="1"/>
</dbReference>
<dbReference type="InterPro" id="IPR050482">
    <property type="entry name" value="Sensor_HK_TwoCompSys"/>
</dbReference>
<evidence type="ECO:0000256" key="7">
    <source>
        <dbReference type="ARBA" id="ARBA00022840"/>
    </source>
</evidence>
<keyword evidence="12" id="KW-1185">Reference proteome</keyword>
<keyword evidence="3" id="KW-0597">Phosphoprotein</keyword>
<dbReference type="Pfam" id="PF07730">
    <property type="entry name" value="HisKA_3"/>
    <property type="match status" value="1"/>
</dbReference>
<keyword evidence="9" id="KW-0812">Transmembrane</keyword>
<evidence type="ECO:0000256" key="1">
    <source>
        <dbReference type="ARBA" id="ARBA00000085"/>
    </source>
</evidence>
<proteinExistence type="predicted"/>
<feature type="transmembrane region" description="Helical" evidence="9">
    <location>
        <begin position="90"/>
        <end position="110"/>
    </location>
</feature>
<dbReference type="Gene3D" id="1.20.5.1930">
    <property type="match status" value="1"/>
</dbReference>
<dbReference type="SUPFAM" id="SSF55874">
    <property type="entry name" value="ATPase domain of HSP90 chaperone/DNA topoisomerase II/histidine kinase"/>
    <property type="match status" value="1"/>
</dbReference>
<gene>
    <name evidence="11" type="ORF">LXN57_13065</name>
</gene>
<evidence type="ECO:0000256" key="2">
    <source>
        <dbReference type="ARBA" id="ARBA00012438"/>
    </source>
</evidence>
<dbReference type="EMBL" id="JAMQOL010000015">
    <property type="protein sequence ID" value="MCM4078498.1"/>
    <property type="molecule type" value="Genomic_DNA"/>
</dbReference>
<evidence type="ECO:0000256" key="5">
    <source>
        <dbReference type="ARBA" id="ARBA00022741"/>
    </source>
</evidence>
<dbReference type="EC" id="2.7.13.3" evidence="2"/>
<name>A0ABT0XZ55_9ACTN</name>
<dbReference type="GO" id="GO:0016301">
    <property type="term" value="F:kinase activity"/>
    <property type="evidence" value="ECO:0007669"/>
    <property type="project" value="UniProtKB-KW"/>
</dbReference>
<feature type="domain" description="Signal transduction histidine kinase subgroup 3 dimerisation and phosphoacceptor" evidence="10">
    <location>
        <begin position="171"/>
        <end position="236"/>
    </location>
</feature>
<keyword evidence="9" id="KW-1133">Transmembrane helix</keyword>
<dbReference type="PANTHER" id="PTHR24421:SF10">
    <property type="entry name" value="NITRATE_NITRITE SENSOR PROTEIN NARQ"/>
    <property type="match status" value="1"/>
</dbReference>
<accession>A0ABT0XZ55</accession>
<keyword evidence="5" id="KW-0547">Nucleotide-binding</keyword>
<sequence length="367" mass="38891">MRRLLVELSVASTAVALGLFFLVNTISEGDGAPVPVEVATGALAVACLILFRRTRPVTLALVLIPLGILFALPMGATPIALFAVGLRRRAGVAAGLVALHAALVASIYFIALGNTRLYYEVVIFLVLLHVSLVAIAMLIRSHRHLVASLAERARQAEEGQRLRVEQARSSERERLAREMHDVLAHRLSLLAVHAGALEVRREASGDEQRAAGVIRETAHDALEDLRSVIHMLRAPADDQPQPTLGDVPALVEQSRSAGADVGLTLDGGDGVPVTVGRHAYRIVQEALTNARKHAPGAPVRVAISACAERGLDVAVRNALAPGSAAMPGAGSGLAGLRERVQLVGGRLEHGPTTGGEFHLRAWLPWPT</sequence>
<evidence type="ECO:0000256" key="8">
    <source>
        <dbReference type="ARBA" id="ARBA00023012"/>
    </source>
</evidence>
<evidence type="ECO:0000256" key="3">
    <source>
        <dbReference type="ARBA" id="ARBA00022553"/>
    </source>
</evidence>
<feature type="transmembrane region" description="Helical" evidence="9">
    <location>
        <begin position="117"/>
        <end position="139"/>
    </location>
</feature>
<evidence type="ECO:0000313" key="12">
    <source>
        <dbReference type="Proteomes" id="UP001523216"/>
    </source>
</evidence>
<dbReference type="InterPro" id="IPR011712">
    <property type="entry name" value="Sig_transdc_His_kin_sub3_dim/P"/>
</dbReference>
<evidence type="ECO:0000256" key="6">
    <source>
        <dbReference type="ARBA" id="ARBA00022777"/>
    </source>
</evidence>
<keyword evidence="6 11" id="KW-0418">Kinase</keyword>
<organism evidence="11 12">
    <name type="scientific">Paractinoplanes hotanensis</name>
    <dbReference type="NCBI Taxonomy" id="2906497"/>
    <lineage>
        <taxon>Bacteria</taxon>
        <taxon>Bacillati</taxon>
        <taxon>Actinomycetota</taxon>
        <taxon>Actinomycetes</taxon>
        <taxon>Micromonosporales</taxon>
        <taxon>Micromonosporaceae</taxon>
        <taxon>Paractinoplanes</taxon>
    </lineage>
</organism>
<evidence type="ECO:0000256" key="4">
    <source>
        <dbReference type="ARBA" id="ARBA00022679"/>
    </source>
</evidence>